<name>A0ABN2D5H5_9ACTN</name>
<organism evidence="1 2">
    <name type="scientific">Dactylosporangium maewongense</name>
    <dbReference type="NCBI Taxonomy" id="634393"/>
    <lineage>
        <taxon>Bacteria</taxon>
        <taxon>Bacillati</taxon>
        <taxon>Actinomycetota</taxon>
        <taxon>Actinomycetes</taxon>
        <taxon>Micromonosporales</taxon>
        <taxon>Micromonosporaceae</taxon>
        <taxon>Dactylosporangium</taxon>
    </lineage>
</organism>
<accession>A0ABN2D5H5</accession>
<gene>
    <name evidence="1" type="ORF">GCM10009827_110690</name>
</gene>
<protein>
    <submittedName>
        <fullName evidence="1">Uncharacterized protein</fullName>
    </submittedName>
</protein>
<sequence length="90" mass="8526">MTGDACVPVASAAVVASGAVVFIEGAAVGAPAAAGRTCAGGRGGVGTCRCGHPSALASVRVGDGEIAGGYRLAGGGGYWMCRRAVMATVV</sequence>
<dbReference type="Proteomes" id="UP001501470">
    <property type="component" value="Unassembled WGS sequence"/>
</dbReference>
<evidence type="ECO:0000313" key="1">
    <source>
        <dbReference type="EMBL" id="GAA1570715.1"/>
    </source>
</evidence>
<dbReference type="EMBL" id="BAAAQD010000045">
    <property type="protein sequence ID" value="GAA1570715.1"/>
    <property type="molecule type" value="Genomic_DNA"/>
</dbReference>
<keyword evidence="2" id="KW-1185">Reference proteome</keyword>
<proteinExistence type="predicted"/>
<evidence type="ECO:0000313" key="2">
    <source>
        <dbReference type="Proteomes" id="UP001501470"/>
    </source>
</evidence>
<comment type="caution">
    <text evidence="1">The sequence shown here is derived from an EMBL/GenBank/DDBJ whole genome shotgun (WGS) entry which is preliminary data.</text>
</comment>
<reference evidence="1 2" key="1">
    <citation type="journal article" date="2019" name="Int. J. Syst. Evol. Microbiol.">
        <title>The Global Catalogue of Microorganisms (GCM) 10K type strain sequencing project: providing services to taxonomists for standard genome sequencing and annotation.</title>
        <authorList>
            <consortium name="The Broad Institute Genomics Platform"/>
            <consortium name="The Broad Institute Genome Sequencing Center for Infectious Disease"/>
            <person name="Wu L."/>
            <person name="Ma J."/>
        </authorList>
    </citation>
    <scope>NUCLEOTIDE SEQUENCE [LARGE SCALE GENOMIC DNA]</scope>
    <source>
        <strain evidence="1 2">JCM 15933</strain>
    </source>
</reference>